<dbReference type="Proteomes" id="UP001168877">
    <property type="component" value="Unassembled WGS sequence"/>
</dbReference>
<gene>
    <name evidence="2" type="ORF">LWI29_027362</name>
</gene>
<reference evidence="2" key="1">
    <citation type="journal article" date="2022" name="Plant J.">
        <title>Strategies of tolerance reflected in two North American maple genomes.</title>
        <authorList>
            <person name="McEvoy S.L."/>
            <person name="Sezen U.U."/>
            <person name="Trouern-Trend A."/>
            <person name="McMahon S.M."/>
            <person name="Schaberg P.G."/>
            <person name="Yang J."/>
            <person name="Wegrzyn J.L."/>
            <person name="Swenson N.G."/>
        </authorList>
    </citation>
    <scope>NUCLEOTIDE SEQUENCE</scope>
    <source>
        <strain evidence="2">NS2018</strain>
    </source>
</reference>
<evidence type="ECO:0000313" key="3">
    <source>
        <dbReference type="Proteomes" id="UP001168877"/>
    </source>
</evidence>
<feature type="compositionally biased region" description="Basic and acidic residues" evidence="1">
    <location>
        <begin position="33"/>
        <end position="66"/>
    </location>
</feature>
<accession>A0AA39ST80</accession>
<evidence type="ECO:0000313" key="2">
    <source>
        <dbReference type="EMBL" id="KAK0597664.1"/>
    </source>
</evidence>
<keyword evidence="3" id="KW-1185">Reference proteome</keyword>
<organism evidence="2 3">
    <name type="scientific">Acer saccharum</name>
    <name type="common">Sugar maple</name>
    <dbReference type="NCBI Taxonomy" id="4024"/>
    <lineage>
        <taxon>Eukaryota</taxon>
        <taxon>Viridiplantae</taxon>
        <taxon>Streptophyta</taxon>
        <taxon>Embryophyta</taxon>
        <taxon>Tracheophyta</taxon>
        <taxon>Spermatophyta</taxon>
        <taxon>Magnoliopsida</taxon>
        <taxon>eudicotyledons</taxon>
        <taxon>Gunneridae</taxon>
        <taxon>Pentapetalae</taxon>
        <taxon>rosids</taxon>
        <taxon>malvids</taxon>
        <taxon>Sapindales</taxon>
        <taxon>Sapindaceae</taxon>
        <taxon>Hippocastanoideae</taxon>
        <taxon>Acereae</taxon>
        <taxon>Acer</taxon>
    </lineage>
</organism>
<dbReference type="PANTHER" id="PTHR33240">
    <property type="entry name" value="OS08G0508500 PROTEIN"/>
    <property type="match status" value="1"/>
</dbReference>
<name>A0AA39ST80_ACESA</name>
<reference evidence="2" key="2">
    <citation type="submission" date="2023-06" db="EMBL/GenBank/DDBJ databases">
        <authorList>
            <person name="Swenson N.G."/>
            <person name="Wegrzyn J.L."/>
            <person name="Mcevoy S.L."/>
        </authorList>
    </citation>
    <scope>NUCLEOTIDE SEQUENCE</scope>
    <source>
        <strain evidence="2">NS2018</strain>
        <tissue evidence="2">Leaf</tissue>
    </source>
</reference>
<dbReference type="EMBL" id="JAUESC010000004">
    <property type="protein sequence ID" value="KAK0597664.1"/>
    <property type="molecule type" value="Genomic_DNA"/>
</dbReference>
<dbReference type="AlphaFoldDB" id="A0AA39ST80"/>
<protein>
    <submittedName>
        <fullName evidence="2">Uncharacterized protein</fullName>
    </submittedName>
</protein>
<proteinExistence type="predicted"/>
<feature type="region of interest" description="Disordered" evidence="1">
    <location>
        <begin position="31"/>
        <end position="79"/>
    </location>
</feature>
<sequence>MEDILVKAWAQIKWKEDEANFVGKANSSYYEGRQNDRVDRRSNDRRSKPYPRSDKRNTQSRHEGSNERNSYGRGNARSSRLRVEAPEYNLSIEPVDLVAVMREIGKTVKWPRKMNALLEHRNPKLRCEFHGDHGHRTEDCIAIKYEVTELLKQGHLREFLTGKGKQTYVRRDDQRHTDTVNSPLEPPRQDRVINCISGGSEVDESKLNRRTTILIGFSGEQKSTLGEIVLPVYTEGVNLYINFLVLNCQSPYNAILGRPWIHELKAIPSTYHQMIKFPTKWGVKEIKGEQRAARECYRNAIRKKRHDL</sequence>
<dbReference type="PANTHER" id="PTHR33240:SF8">
    <property type="entry name" value="OS03G0439900 PROTEIN"/>
    <property type="match status" value="1"/>
</dbReference>
<evidence type="ECO:0000256" key="1">
    <source>
        <dbReference type="SAM" id="MobiDB-lite"/>
    </source>
</evidence>
<comment type="caution">
    <text evidence="2">The sequence shown here is derived from an EMBL/GenBank/DDBJ whole genome shotgun (WGS) entry which is preliminary data.</text>
</comment>